<dbReference type="CDD" id="cd07341">
    <property type="entry name" value="M56_BlaR1_MecR1_like"/>
    <property type="match status" value="1"/>
</dbReference>
<keyword evidence="6 10" id="KW-0812">Transmembrane</keyword>
<evidence type="ECO:0000313" key="13">
    <source>
        <dbReference type="EMBL" id="ASU32256.1"/>
    </source>
</evidence>
<feature type="transmembrane region" description="Helical" evidence="11">
    <location>
        <begin position="87"/>
        <end position="110"/>
    </location>
</feature>
<organism evidence="13 14">
    <name type="scientific">Mucilaginibacter xinganensis</name>
    <dbReference type="NCBI Taxonomy" id="1234841"/>
    <lineage>
        <taxon>Bacteria</taxon>
        <taxon>Pseudomonadati</taxon>
        <taxon>Bacteroidota</taxon>
        <taxon>Sphingobacteriia</taxon>
        <taxon>Sphingobacteriales</taxon>
        <taxon>Sphingobacteriaceae</taxon>
        <taxon>Mucilaginibacter</taxon>
    </lineage>
</organism>
<proteinExistence type="inferred from homology"/>
<dbReference type="PROSITE" id="PS52016">
    <property type="entry name" value="TONB_DEPENDENT_REC_3"/>
    <property type="match status" value="1"/>
</dbReference>
<dbReference type="InterPro" id="IPR012910">
    <property type="entry name" value="Plug_dom"/>
</dbReference>
<dbReference type="GO" id="GO:0015031">
    <property type="term" value="P:protein transport"/>
    <property type="evidence" value="ECO:0007669"/>
    <property type="project" value="UniProtKB-KW"/>
</dbReference>
<keyword evidence="9 10" id="KW-0472">Membrane</keyword>
<evidence type="ECO:0000256" key="10">
    <source>
        <dbReference type="PROSITE-ProRule" id="PRU01360"/>
    </source>
</evidence>
<keyword evidence="8 11" id="KW-1133">Transmembrane helix</keyword>
<evidence type="ECO:0000256" key="3">
    <source>
        <dbReference type="ARBA" id="ARBA00022448"/>
    </source>
</evidence>
<dbReference type="InterPro" id="IPR006260">
    <property type="entry name" value="TonB/TolA_C"/>
</dbReference>
<feature type="transmembrane region" description="Helical" evidence="11">
    <location>
        <begin position="36"/>
        <end position="55"/>
    </location>
</feature>
<dbReference type="EMBL" id="CP022743">
    <property type="protein sequence ID" value="ASU32256.1"/>
    <property type="molecule type" value="Genomic_DNA"/>
</dbReference>
<evidence type="ECO:0000313" key="14">
    <source>
        <dbReference type="Proteomes" id="UP000215002"/>
    </source>
</evidence>
<comment type="similarity">
    <text evidence="2">Belongs to the TonB family.</text>
</comment>
<gene>
    <name evidence="13" type="ORF">MuYL_0353</name>
</gene>
<evidence type="ECO:0000256" key="5">
    <source>
        <dbReference type="ARBA" id="ARBA00022519"/>
    </source>
</evidence>
<dbReference type="FunFam" id="3.30.1150.10:FF:000002">
    <property type="entry name" value="Energy transducer TonB"/>
    <property type="match status" value="1"/>
</dbReference>
<sequence>MTGWHYLLLVNIYLLLFYGFYALLLRKETFFQLNRVYLVASSLLSFIIPMIQSNWVQNLFITKEVQLTIYNSPLIVYRFKPIQHSEITMGQVLAAIYIAGISFLVVRFIWQMIVLKKLINQPNSAVAYSFFNKIKLADHQADNRIIAAHERVHARQWHSADVLLIEAVMIINWFNPVVYLYRFSIKHIHEYIADRQALNAGTNKSDYALLLLSQTFNTPHQLVNPFYNHSLLKLRIIMLQKSKSNRIALIKYGLSAPLFILMLVLSSATVNNSKTVGFVNKKVEQVLLTPATAMQPSIILDSTTMVTGDTAGKPGSSIAENKKPAEVYPPQTIELNAPEPNNTAAAQDNPPVVEDRVFTSVEVVPQFPGGVEAFSRYLAKNIKYPANMREKGVQGRVIISFIVEGDGSISNAHVTRGIADELDKEALRVMAASPRWTPGVQNGRPVRVAYSVPISFTLVDDDSPKSTQELTVTDANGAVNQKVPLSSITSIVSKTDTGKKAFKFNVSAAGRPLYLIDGKEASDISLIDPNAIESIAVFKDVSATSIYGSRGKNGVVLLTMKKPQPSLPLKKEPEAKH</sequence>
<dbReference type="KEGG" id="muc:MuYL_0353"/>
<evidence type="ECO:0000256" key="7">
    <source>
        <dbReference type="ARBA" id="ARBA00022927"/>
    </source>
</evidence>
<dbReference type="Gene3D" id="3.30.1150.10">
    <property type="match status" value="1"/>
</dbReference>
<keyword evidence="14" id="KW-1185">Reference proteome</keyword>
<dbReference type="GO" id="GO:0031992">
    <property type="term" value="F:energy transducer activity"/>
    <property type="evidence" value="ECO:0007669"/>
    <property type="project" value="TreeGrafter"/>
</dbReference>
<accession>A0A223NR26</accession>
<evidence type="ECO:0000256" key="11">
    <source>
        <dbReference type="SAM" id="Phobius"/>
    </source>
</evidence>
<evidence type="ECO:0000256" key="9">
    <source>
        <dbReference type="ARBA" id="ARBA00023136"/>
    </source>
</evidence>
<protein>
    <recommendedName>
        <fullName evidence="12">TonB C-terminal domain-containing protein</fullName>
    </recommendedName>
</protein>
<feature type="transmembrane region" description="Helical" evidence="11">
    <location>
        <begin position="249"/>
        <end position="270"/>
    </location>
</feature>
<evidence type="ECO:0000256" key="8">
    <source>
        <dbReference type="ARBA" id="ARBA00022989"/>
    </source>
</evidence>
<dbReference type="InterPro" id="IPR039426">
    <property type="entry name" value="TonB-dep_rcpt-like"/>
</dbReference>
<dbReference type="SUPFAM" id="SSF74653">
    <property type="entry name" value="TolA/TonB C-terminal domain"/>
    <property type="match status" value="1"/>
</dbReference>
<keyword evidence="10" id="KW-0998">Cell outer membrane</keyword>
<dbReference type="PANTHER" id="PTHR33446:SF2">
    <property type="entry name" value="PROTEIN TONB"/>
    <property type="match status" value="1"/>
</dbReference>
<dbReference type="GO" id="GO:0098797">
    <property type="term" value="C:plasma membrane protein complex"/>
    <property type="evidence" value="ECO:0007669"/>
    <property type="project" value="TreeGrafter"/>
</dbReference>
<name>A0A223NR26_9SPHI</name>
<dbReference type="PROSITE" id="PS52015">
    <property type="entry name" value="TONB_CTD"/>
    <property type="match status" value="1"/>
</dbReference>
<evidence type="ECO:0000256" key="6">
    <source>
        <dbReference type="ARBA" id="ARBA00022692"/>
    </source>
</evidence>
<evidence type="ECO:0000259" key="12">
    <source>
        <dbReference type="PROSITE" id="PS52015"/>
    </source>
</evidence>
<feature type="transmembrane region" description="Helical" evidence="11">
    <location>
        <begin position="6"/>
        <end position="24"/>
    </location>
</feature>
<evidence type="ECO:0000256" key="2">
    <source>
        <dbReference type="ARBA" id="ARBA00006555"/>
    </source>
</evidence>
<dbReference type="InterPro" id="IPR051045">
    <property type="entry name" value="TonB-dependent_transducer"/>
</dbReference>
<dbReference type="InterPro" id="IPR037682">
    <property type="entry name" value="TonB_C"/>
</dbReference>
<keyword evidence="5" id="KW-0997">Cell inner membrane</keyword>
<dbReference type="PANTHER" id="PTHR33446">
    <property type="entry name" value="PROTEIN TONB-RELATED"/>
    <property type="match status" value="1"/>
</dbReference>
<dbReference type="NCBIfam" id="TIGR01352">
    <property type="entry name" value="tonB_Cterm"/>
    <property type="match status" value="1"/>
</dbReference>
<evidence type="ECO:0000256" key="4">
    <source>
        <dbReference type="ARBA" id="ARBA00022475"/>
    </source>
</evidence>
<reference evidence="13 14" key="1">
    <citation type="submission" date="2017-08" db="EMBL/GenBank/DDBJ databases">
        <title>Complete genome sequence of Mucilaginibacter sp. strain BJC16-A31.</title>
        <authorList>
            <consortium name="Henan University of Science and Technology"/>
            <person name="You X."/>
        </authorList>
    </citation>
    <scope>NUCLEOTIDE SEQUENCE [LARGE SCALE GENOMIC DNA]</scope>
    <source>
        <strain evidence="13 14">BJC16-A31</strain>
    </source>
</reference>
<keyword evidence="4" id="KW-1003">Cell membrane</keyword>
<dbReference type="RefSeq" id="WP_094568878.1">
    <property type="nucleotide sequence ID" value="NZ_CP022743.1"/>
</dbReference>
<evidence type="ECO:0000256" key="1">
    <source>
        <dbReference type="ARBA" id="ARBA00004383"/>
    </source>
</evidence>
<dbReference type="Gene3D" id="2.170.130.10">
    <property type="entry name" value="TonB-dependent receptor, plug domain"/>
    <property type="match status" value="1"/>
</dbReference>
<feature type="domain" description="TonB C-terminal" evidence="12">
    <location>
        <begin position="369"/>
        <end position="465"/>
    </location>
</feature>
<dbReference type="OrthoDB" id="649093at2"/>
<comment type="subcellular location">
    <subcellularLocation>
        <location evidence="1">Cell inner membrane</location>
        <topology evidence="1">Single-pass membrane protein</topology>
        <orientation evidence="1">Periplasmic side</orientation>
    </subcellularLocation>
    <subcellularLocation>
        <location evidence="10">Cell outer membrane</location>
        <topology evidence="10">Multi-pass membrane protein</topology>
    </subcellularLocation>
</comment>
<dbReference type="SUPFAM" id="SSF56935">
    <property type="entry name" value="Porins"/>
    <property type="match status" value="1"/>
</dbReference>
<dbReference type="AlphaFoldDB" id="A0A223NR26"/>
<keyword evidence="3 10" id="KW-0813">Transport</keyword>
<dbReference type="InterPro" id="IPR008756">
    <property type="entry name" value="Peptidase_M56"/>
</dbReference>
<dbReference type="GO" id="GO:0009279">
    <property type="term" value="C:cell outer membrane"/>
    <property type="evidence" value="ECO:0007669"/>
    <property type="project" value="UniProtKB-SubCell"/>
</dbReference>
<comment type="similarity">
    <text evidence="10">Belongs to the TonB-dependent receptor family.</text>
</comment>
<dbReference type="InterPro" id="IPR037066">
    <property type="entry name" value="Plug_dom_sf"/>
</dbReference>
<dbReference type="Pfam" id="PF07715">
    <property type="entry name" value="Plug"/>
    <property type="match status" value="1"/>
</dbReference>
<keyword evidence="7" id="KW-0653">Protein transport</keyword>
<dbReference type="Pfam" id="PF03544">
    <property type="entry name" value="TonB_C"/>
    <property type="match status" value="1"/>
</dbReference>
<dbReference type="Proteomes" id="UP000215002">
    <property type="component" value="Chromosome"/>
</dbReference>
<dbReference type="GO" id="GO:0055085">
    <property type="term" value="P:transmembrane transport"/>
    <property type="evidence" value="ECO:0007669"/>
    <property type="project" value="InterPro"/>
</dbReference>
<keyword evidence="10" id="KW-1134">Transmembrane beta strand</keyword>
<dbReference type="Pfam" id="PF05569">
    <property type="entry name" value="Peptidase_M56"/>
    <property type="match status" value="1"/>
</dbReference>